<feature type="domain" description="GST N-terminal" evidence="1">
    <location>
        <begin position="7"/>
        <end position="103"/>
    </location>
</feature>
<evidence type="ECO:0000313" key="2">
    <source>
        <dbReference type="EMBL" id="KAF5313321.1"/>
    </source>
</evidence>
<keyword evidence="3" id="KW-1185">Reference proteome</keyword>
<dbReference type="CDD" id="cd03038">
    <property type="entry name" value="GST_N_etherase_LigE"/>
    <property type="match status" value="1"/>
</dbReference>
<dbReference type="InterPro" id="IPR004045">
    <property type="entry name" value="Glutathione_S-Trfase_N"/>
</dbReference>
<dbReference type="CDD" id="cd00299">
    <property type="entry name" value="GST_C_family"/>
    <property type="match status" value="1"/>
</dbReference>
<proteinExistence type="predicted"/>
<dbReference type="PROSITE" id="PS50404">
    <property type="entry name" value="GST_NTER"/>
    <property type="match status" value="1"/>
</dbReference>
<sequence>MITLFDIASSLPGQAWSPNTWKTRLSLNYKGIPYKTEWLEYPEISTVLQKHTISPSRIKSDGTPFYSLPAILDIDDASGKVKVALAESLKIAEYLDEAYPGTPRLLSQNPEASVEEERAFTQSFFSSFGLMAFKIVLNIATTPHLHDVSQEHYSRARARDLYELYGTELLENISLSEEQKVALWGEIEESFGKLDKKLAETDEKGPCVFGDRLSFADFVVAGHLIYMRNILGEGSDDWRKVKKWSGGRWERFLQALQDYQGIS</sequence>
<protein>
    <recommendedName>
        <fullName evidence="1">GST N-terminal domain-containing protein</fullName>
    </recommendedName>
</protein>
<gene>
    <name evidence="2" type="ORF">D9611_008499</name>
</gene>
<dbReference type="InterPro" id="IPR036282">
    <property type="entry name" value="Glutathione-S-Trfase_C_sf"/>
</dbReference>
<evidence type="ECO:0000313" key="3">
    <source>
        <dbReference type="Proteomes" id="UP000541558"/>
    </source>
</evidence>
<organism evidence="2 3">
    <name type="scientific">Ephemerocybe angulata</name>
    <dbReference type="NCBI Taxonomy" id="980116"/>
    <lineage>
        <taxon>Eukaryota</taxon>
        <taxon>Fungi</taxon>
        <taxon>Dikarya</taxon>
        <taxon>Basidiomycota</taxon>
        <taxon>Agaricomycotina</taxon>
        <taxon>Agaricomycetes</taxon>
        <taxon>Agaricomycetidae</taxon>
        <taxon>Agaricales</taxon>
        <taxon>Agaricineae</taxon>
        <taxon>Psathyrellaceae</taxon>
        <taxon>Ephemerocybe</taxon>
    </lineage>
</organism>
<dbReference type="Gene3D" id="3.40.30.10">
    <property type="entry name" value="Glutaredoxin"/>
    <property type="match status" value="1"/>
</dbReference>
<name>A0A8H5AZ54_9AGAR</name>
<dbReference type="Gene3D" id="1.20.1050.10">
    <property type="match status" value="1"/>
</dbReference>
<dbReference type="SUPFAM" id="SSF47616">
    <property type="entry name" value="GST C-terminal domain-like"/>
    <property type="match status" value="1"/>
</dbReference>
<dbReference type="InterPro" id="IPR036249">
    <property type="entry name" value="Thioredoxin-like_sf"/>
</dbReference>
<dbReference type="Proteomes" id="UP000541558">
    <property type="component" value="Unassembled WGS sequence"/>
</dbReference>
<dbReference type="OrthoDB" id="4951845at2759"/>
<dbReference type="InterPro" id="IPR054416">
    <property type="entry name" value="GST_UstS-like_C"/>
</dbReference>
<comment type="caution">
    <text evidence="2">The sequence shown here is derived from an EMBL/GenBank/DDBJ whole genome shotgun (WGS) entry which is preliminary data.</text>
</comment>
<accession>A0A8H5AZ54</accession>
<reference evidence="2 3" key="1">
    <citation type="journal article" date="2020" name="ISME J.">
        <title>Uncovering the hidden diversity of litter-decomposition mechanisms in mushroom-forming fungi.</title>
        <authorList>
            <person name="Floudas D."/>
            <person name="Bentzer J."/>
            <person name="Ahren D."/>
            <person name="Johansson T."/>
            <person name="Persson P."/>
            <person name="Tunlid A."/>
        </authorList>
    </citation>
    <scope>NUCLEOTIDE SEQUENCE [LARGE SCALE GENOMIC DNA]</scope>
    <source>
        <strain evidence="2 3">CBS 175.51</strain>
    </source>
</reference>
<dbReference type="SUPFAM" id="SSF52833">
    <property type="entry name" value="Thioredoxin-like"/>
    <property type="match status" value="1"/>
</dbReference>
<dbReference type="EMBL" id="JAACJK010000224">
    <property type="protein sequence ID" value="KAF5313321.1"/>
    <property type="molecule type" value="Genomic_DNA"/>
</dbReference>
<dbReference type="Pfam" id="PF13409">
    <property type="entry name" value="GST_N_2"/>
    <property type="match status" value="1"/>
</dbReference>
<dbReference type="AlphaFoldDB" id="A0A8H5AZ54"/>
<dbReference type="Pfam" id="PF22041">
    <property type="entry name" value="GST_C_7"/>
    <property type="match status" value="1"/>
</dbReference>
<evidence type="ECO:0000259" key="1">
    <source>
        <dbReference type="PROSITE" id="PS50404"/>
    </source>
</evidence>